<dbReference type="InterPro" id="IPR000944">
    <property type="entry name" value="Tscrpt_reg_Rrf2"/>
</dbReference>
<dbReference type="InterPro" id="IPR036390">
    <property type="entry name" value="WH_DNA-bd_sf"/>
</dbReference>
<sequence>MLSSKAKYGLKAMVYLARNENQGAIVIQDIADAETIPKKFLDAIMLEMKNNGLLTSKKGKGGGYMLAVPAAQIRVGDIIRILDGPLAPVPCASRNAYKPCADCRDEAGCAVRAVMSDVRDAIAAILDTCTLSDMASKGAGEMILNYEI</sequence>
<gene>
    <name evidence="2" type="ORF">FHS48_002853</name>
</gene>
<evidence type="ECO:0000313" key="2">
    <source>
        <dbReference type="EMBL" id="MBB6211414.1"/>
    </source>
</evidence>
<dbReference type="PROSITE" id="PS51197">
    <property type="entry name" value="HTH_RRF2_2"/>
    <property type="match status" value="1"/>
</dbReference>
<name>A0A7X0DNI6_NOVIT</name>
<accession>A0A7X0DNI6</accession>
<reference evidence="2 3" key="1">
    <citation type="submission" date="2020-08" db="EMBL/GenBank/DDBJ databases">
        <title>Genomic Encyclopedia of Type Strains, Phase IV (KMG-IV): sequencing the most valuable type-strain genomes for metagenomic binning, comparative biology and taxonomic classification.</title>
        <authorList>
            <person name="Goeker M."/>
        </authorList>
    </citation>
    <scope>NUCLEOTIDE SEQUENCE [LARGE SCALE GENOMIC DNA]</scope>
    <source>
        <strain evidence="2 3">DSM 11590</strain>
    </source>
</reference>
<dbReference type="SUPFAM" id="SSF46785">
    <property type="entry name" value="Winged helix' DNA-binding domain"/>
    <property type="match status" value="1"/>
</dbReference>
<dbReference type="Pfam" id="PF02082">
    <property type="entry name" value="Rrf2"/>
    <property type="match status" value="1"/>
</dbReference>
<dbReference type="PANTHER" id="PTHR33221:SF5">
    <property type="entry name" value="HTH-TYPE TRANSCRIPTIONAL REGULATOR ISCR"/>
    <property type="match status" value="1"/>
</dbReference>
<keyword evidence="1" id="KW-0238">DNA-binding</keyword>
<dbReference type="GO" id="GO:0003700">
    <property type="term" value="F:DNA-binding transcription factor activity"/>
    <property type="evidence" value="ECO:0007669"/>
    <property type="project" value="TreeGrafter"/>
</dbReference>
<dbReference type="EMBL" id="JACIIX010000011">
    <property type="protein sequence ID" value="MBB6211414.1"/>
    <property type="molecule type" value="Genomic_DNA"/>
</dbReference>
<proteinExistence type="predicted"/>
<comment type="caution">
    <text evidence="2">The sequence shown here is derived from an EMBL/GenBank/DDBJ whole genome shotgun (WGS) entry which is preliminary data.</text>
</comment>
<dbReference type="AlphaFoldDB" id="A0A7X0DNI6"/>
<dbReference type="GO" id="GO:0005829">
    <property type="term" value="C:cytosol"/>
    <property type="evidence" value="ECO:0007669"/>
    <property type="project" value="TreeGrafter"/>
</dbReference>
<dbReference type="InterPro" id="IPR036388">
    <property type="entry name" value="WH-like_DNA-bd_sf"/>
</dbReference>
<organism evidence="2 3">
    <name type="scientific">Novispirillum itersonii</name>
    <name type="common">Aquaspirillum itersonii</name>
    <dbReference type="NCBI Taxonomy" id="189"/>
    <lineage>
        <taxon>Bacteria</taxon>
        <taxon>Pseudomonadati</taxon>
        <taxon>Pseudomonadota</taxon>
        <taxon>Alphaproteobacteria</taxon>
        <taxon>Rhodospirillales</taxon>
        <taxon>Novispirillaceae</taxon>
        <taxon>Novispirillum</taxon>
    </lineage>
</organism>
<keyword evidence="3" id="KW-1185">Reference proteome</keyword>
<evidence type="ECO:0000256" key="1">
    <source>
        <dbReference type="ARBA" id="ARBA00023125"/>
    </source>
</evidence>
<evidence type="ECO:0000313" key="3">
    <source>
        <dbReference type="Proteomes" id="UP000544872"/>
    </source>
</evidence>
<protein>
    <submittedName>
        <fullName evidence="2">Rrf2 family protein</fullName>
    </submittedName>
</protein>
<dbReference type="RefSeq" id="WP_184264229.1">
    <property type="nucleotide sequence ID" value="NZ_JACIIX010000011.1"/>
</dbReference>
<dbReference type="PANTHER" id="PTHR33221">
    <property type="entry name" value="WINGED HELIX-TURN-HELIX TRANSCRIPTIONAL REGULATOR, RRF2 FAMILY"/>
    <property type="match status" value="1"/>
</dbReference>
<dbReference type="GO" id="GO:0003677">
    <property type="term" value="F:DNA binding"/>
    <property type="evidence" value="ECO:0007669"/>
    <property type="project" value="UniProtKB-KW"/>
</dbReference>
<dbReference type="Proteomes" id="UP000544872">
    <property type="component" value="Unassembled WGS sequence"/>
</dbReference>
<dbReference type="NCBIfam" id="TIGR00738">
    <property type="entry name" value="rrf2_super"/>
    <property type="match status" value="1"/>
</dbReference>
<dbReference type="Gene3D" id="1.10.10.10">
    <property type="entry name" value="Winged helix-like DNA-binding domain superfamily/Winged helix DNA-binding domain"/>
    <property type="match status" value="1"/>
</dbReference>